<comment type="similarity">
    <text evidence="2">Belongs to the krueppel C2H2-type zinc-finger protein family.</text>
</comment>
<evidence type="ECO:0000256" key="1">
    <source>
        <dbReference type="ARBA" id="ARBA00004123"/>
    </source>
</evidence>
<keyword evidence="9" id="KW-0804">Transcription</keyword>
<dbReference type="FunFam" id="3.30.160.60:FF:001370">
    <property type="entry name" value="Zinc finger protein"/>
    <property type="match status" value="1"/>
</dbReference>
<dbReference type="PANTHER" id="PTHR24379">
    <property type="entry name" value="KRAB AND ZINC FINGER DOMAIN-CONTAINING"/>
    <property type="match status" value="1"/>
</dbReference>
<dbReference type="PROSITE" id="PS00028">
    <property type="entry name" value="ZINC_FINGER_C2H2_1"/>
    <property type="match status" value="4"/>
</dbReference>
<dbReference type="FunFam" id="3.30.160.60:FF:000688">
    <property type="entry name" value="zinc finger protein 197 isoform X1"/>
    <property type="match status" value="1"/>
</dbReference>
<gene>
    <name evidence="13" type="ORF">ONE63_009729</name>
</gene>
<comment type="subcellular location">
    <subcellularLocation>
        <location evidence="1">Nucleus</location>
    </subcellularLocation>
</comment>
<dbReference type="PROSITE" id="PS50157">
    <property type="entry name" value="ZINC_FINGER_C2H2_2"/>
    <property type="match status" value="5"/>
</dbReference>
<keyword evidence="4" id="KW-0677">Repeat</keyword>
<dbReference type="AlphaFoldDB" id="A0AAV7XGL2"/>
<evidence type="ECO:0000256" key="11">
    <source>
        <dbReference type="PROSITE-ProRule" id="PRU00042"/>
    </source>
</evidence>
<organism evidence="13 14">
    <name type="scientific">Megalurothrips usitatus</name>
    <name type="common">bean blossom thrips</name>
    <dbReference type="NCBI Taxonomy" id="439358"/>
    <lineage>
        <taxon>Eukaryota</taxon>
        <taxon>Metazoa</taxon>
        <taxon>Ecdysozoa</taxon>
        <taxon>Arthropoda</taxon>
        <taxon>Hexapoda</taxon>
        <taxon>Insecta</taxon>
        <taxon>Pterygota</taxon>
        <taxon>Neoptera</taxon>
        <taxon>Paraneoptera</taxon>
        <taxon>Thysanoptera</taxon>
        <taxon>Terebrantia</taxon>
        <taxon>Thripoidea</taxon>
        <taxon>Thripidae</taxon>
        <taxon>Megalurothrips</taxon>
    </lineage>
</organism>
<evidence type="ECO:0000256" key="9">
    <source>
        <dbReference type="ARBA" id="ARBA00023163"/>
    </source>
</evidence>
<feature type="domain" description="C2H2-type" evidence="12">
    <location>
        <begin position="321"/>
        <end position="349"/>
    </location>
</feature>
<evidence type="ECO:0000256" key="2">
    <source>
        <dbReference type="ARBA" id="ARBA00006991"/>
    </source>
</evidence>
<dbReference type="InterPro" id="IPR013087">
    <property type="entry name" value="Znf_C2H2_type"/>
</dbReference>
<evidence type="ECO:0000256" key="4">
    <source>
        <dbReference type="ARBA" id="ARBA00022737"/>
    </source>
</evidence>
<dbReference type="InterPro" id="IPR036236">
    <property type="entry name" value="Znf_C2H2_sf"/>
</dbReference>
<dbReference type="GO" id="GO:0003690">
    <property type="term" value="F:double-stranded DNA binding"/>
    <property type="evidence" value="ECO:0007669"/>
    <property type="project" value="UniProtKB-ARBA"/>
</dbReference>
<reference evidence="13" key="1">
    <citation type="submission" date="2022-12" db="EMBL/GenBank/DDBJ databases">
        <title>Chromosome-level genome assembly of the bean flower thrips Megalurothrips usitatus.</title>
        <authorList>
            <person name="Ma L."/>
            <person name="Liu Q."/>
            <person name="Li H."/>
            <person name="Cai W."/>
        </authorList>
    </citation>
    <scope>NUCLEOTIDE SEQUENCE</scope>
    <source>
        <strain evidence="13">Cailab_2022a</strain>
    </source>
</reference>
<keyword evidence="6" id="KW-0862">Zinc</keyword>
<feature type="domain" description="C2H2-type" evidence="12">
    <location>
        <begin position="350"/>
        <end position="377"/>
    </location>
</feature>
<keyword evidence="14" id="KW-1185">Reference proteome</keyword>
<evidence type="ECO:0000256" key="8">
    <source>
        <dbReference type="ARBA" id="ARBA00023125"/>
    </source>
</evidence>
<feature type="domain" description="C2H2-type" evidence="12">
    <location>
        <begin position="436"/>
        <end position="463"/>
    </location>
</feature>
<evidence type="ECO:0000256" key="7">
    <source>
        <dbReference type="ARBA" id="ARBA00023015"/>
    </source>
</evidence>
<evidence type="ECO:0000259" key="12">
    <source>
        <dbReference type="PROSITE" id="PS50157"/>
    </source>
</evidence>
<keyword evidence="10" id="KW-0539">Nucleus</keyword>
<keyword evidence="3" id="KW-0479">Metal-binding</keyword>
<dbReference type="PANTHER" id="PTHR24379:SF121">
    <property type="entry name" value="C2H2-TYPE DOMAIN-CONTAINING PROTEIN"/>
    <property type="match status" value="1"/>
</dbReference>
<evidence type="ECO:0000256" key="6">
    <source>
        <dbReference type="ARBA" id="ARBA00022833"/>
    </source>
</evidence>
<name>A0AAV7XGL2_9NEOP</name>
<evidence type="ECO:0000313" key="14">
    <source>
        <dbReference type="Proteomes" id="UP001075354"/>
    </source>
</evidence>
<dbReference type="FunFam" id="3.30.160.60:FF:000417">
    <property type="entry name" value="Zinc finger protein"/>
    <property type="match status" value="1"/>
</dbReference>
<sequence>MSSLEKSLEDDIIEELVGISSGPSELHMMENPQEGGQEEHIHMDIQYDIDSMQILNIPLHQQSTEPHVQIIEELGDHNHERNETVQSVVIDSDGSRYCTVSASSACEEIIDEICQEDGLENILYVKSHVCDDRDSPIMVCFAASPETVNLEDDDHFADDNSSVNENMNKDLEMSSTERAILSSCIVDGTNLVGPDGKKLVKRGFVRKAQVRKERVKKPKILKSRMNNSESTSFTPYRCSEFGCPVRLNSLEKMEYHQRCHVPTVVSENTLKVSFSENEPKRGRVLFGKRSFVCPECSSEHHSWKQTKMHLWKCHSIDIEMYTCDQCDYKSPSLNNLKNLHAKIHATEKPYLCDICGKGFKTTKQLRNHKVIHLRKEGSESCDICGRTFHTNRMLRSHIDTVHKKVRPYMCSECGHTAANRSSLKMHLRQHTGDRPYSCDQCEYKTADHNSLRRHKKRHTGDKPYKCPHCPYACIQSSTFKMHLRSKHPDGVGDYMFSCDKCSYHSVSRDMYLAHVAEHDKSDTCEIPFQQASESIQSKRSKRGTKSKASEVDAEVPIYVSIATGDVSETNTAPNFENIVQHVSEAIIPGSNFHVLYNSISVSDPNAKVIGVDLGSYLLIFLYYLLRPFDWHKYF</sequence>
<dbReference type="SMART" id="SM00355">
    <property type="entry name" value="ZnF_C2H2"/>
    <property type="match status" value="9"/>
</dbReference>
<feature type="domain" description="C2H2-type" evidence="12">
    <location>
        <begin position="379"/>
        <end position="407"/>
    </location>
</feature>
<dbReference type="GO" id="GO:0008270">
    <property type="term" value="F:zinc ion binding"/>
    <property type="evidence" value="ECO:0007669"/>
    <property type="project" value="UniProtKB-KW"/>
</dbReference>
<proteinExistence type="inferred from homology"/>
<protein>
    <recommendedName>
        <fullName evidence="12">C2H2-type domain-containing protein</fullName>
    </recommendedName>
</protein>
<keyword evidence="7" id="KW-0805">Transcription regulation</keyword>
<evidence type="ECO:0000256" key="3">
    <source>
        <dbReference type="ARBA" id="ARBA00022723"/>
    </source>
</evidence>
<dbReference type="SUPFAM" id="SSF57667">
    <property type="entry name" value="beta-beta-alpha zinc fingers"/>
    <property type="match status" value="4"/>
</dbReference>
<evidence type="ECO:0000313" key="13">
    <source>
        <dbReference type="EMBL" id="KAJ1524863.1"/>
    </source>
</evidence>
<dbReference type="GO" id="GO:0005634">
    <property type="term" value="C:nucleus"/>
    <property type="evidence" value="ECO:0007669"/>
    <property type="project" value="UniProtKB-SubCell"/>
</dbReference>
<dbReference type="Proteomes" id="UP001075354">
    <property type="component" value="Chromosome 8"/>
</dbReference>
<dbReference type="GO" id="GO:0030674">
    <property type="term" value="F:protein-macromolecule adaptor activity"/>
    <property type="evidence" value="ECO:0007669"/>
    <property type="project" value="UniProtKB-ARBA"/>
</dbReference>
<keyword evidence="8" id="KW-0238">DNA-binding</keyword>
<keyword evidence="5 11" id="KW-0863">Zinc-finger</keyword>
<feature type="domain" description="C2H2-type" evidence="12">
    <location>
        <begin position="408"/>
        <end position="435"/>
    </location>
</feature>
<dbReference type="Pfam" id="PF00096">
    <property type="entry name" value="zf-C2H2"/>
    <property type="match status" value="3"/>
</dbReference>
<comment type="caution">
    <text evidence="13">The sequence shown here is derived from an EMBL/GenBank/DDBJ whole genome shotgun (WGS) entry which is preliminary data.</text>
</comment>
<dbReference type="Gene3D" id="3.30.160.60">
    <property type="entry name" value="Classic Zinc Finger"/>
    <property type="match status" value="5"/>
</dbReference>
<evidence type="ECO:0000256" key="5">
    <source>
        <dbReference type="ARBA" id="ARBA00022771"/>
    </source>
</evidence>
<dbReference type="EMBL" id="JAPTSV010000008">
    <property type="protein sequence ID" value="KAJ1524863.1"/>
    <property type="molecule type" value="Genomic_DNA"/>
</dbReference>
<evidence type="ECO:0000256" key="10">
    <source>
        <dbReference type="ARBA" id="ARBA00023242"/>
    </source>
</evidence>
<accession>A0AAV7XGL2</accession>
<dbReference type="FunFam" id="3.30.160.60:FF:000446">
    <property type="entry name" value="Zinc finger protein"/>
    <property type="match status" value="1"/>
</dbReference>